<evidence type="ECO:0000256" key="1">
    <source>
        <dbReference type="SAM" id="MobiDB-lite"/>
    </source>
</evidence>
<dbReference type="EMBL" id="GBRH01277994">
    <property type="protein sequence ID" value="JAD19901.1"/>
    <property type="molecule type" value="Transcribed_RNA"/>
</dbReference>
<name>A0A0A8Y1D9_ARUDO</name>
<sequence length="45" mass="4924">MLLPAAPSPPPLLLLPLTREGCRDQAASKGVRRRGQRCRRELTAA</sequence>
<proteinExistence type="predicted"/>
<accession>A0A0A8Y1D9</accession>
<reference evidence="2" key="1">
    <citation type="submission" date="2014-09" db="EMBL/GenBank/DDBJ databases">
        <authorList>
            <person name="Magalhaes I.L.F."/>
            <person name="Oliveira U."/>
            <person name="Santos F.R."/>
            <person name="Vidigal T.H.D.A."/>
            <person name="Brescovit A.D."/>
            <person name="Santos A.J."/>
        </authorList>
    </citation>
    <scope>NUCLEOTIDE SEQUENCE</scope>
    <source>
        <tissue evidence="2">Shoot tissue taken approximately 20 cm above the soil surface</tissue>
    </source>
</reference>
<feature type="region of interest" description="Disordered" evidence="1">
    <location>
        <begin position="25"/>
        <end position="45"/>
    </location>
</feature>
<reference evidence="2" key="2">
    <citation type="journal article" date="2015" name="Data Brief">
        <title>Shoot transcriptome of the giant reed, Arundo donax.</title>
        <authorList>
            <person name="Barrero R.A."/>
            <person name="Guerrero F.D."/>
            <person name="Moolhuijzen P."/>
            <person name="Goolsby J.A."/>
            <person name="Tidwell J."/>
            <person name="Bellgard S.E."/>
            <person name="Bellgard M.I."/>
        </authorList>
    </citation>
    <scope>NUCLEOTIDE SEQUENCE</scope>
    <source>
        <tissue evidence="2">Shoot tissue taken approximately 20 cm above the soil surface</tissue>
    </source>
</reference>
<evidence type="ECO:0000313" key="2">
    <source>
        <dbReference type="EMBL" id="JAD19901.1"/>
    </source>
</evidence>
<dbReference type="AlphaFoldDB" id="A0A0A8Y1D9"/>
<protein>
    <submittedName>
        <fullName evidence="2">Uncharacterized protein</fullName>
    </submittedName>
</protein>
<organism evidence="2">
    <name type="scientific">Arundo donax</name>
    <name type="common">Giant reed</name>
    <name type="synonym">Donax arundinaceus</name>
    <dbReference type="NCBI Taxonomy" id="35708"/>
    <lineage>
        <taxon>Eukaryota</taxon>
        <taxon>Viridiplantae</taxon>
        <taxon>Streptophyta</taxon>
        <taxon>Embryophyta</taxon>
        <taxon>Tracheophyta</taxon>
        <taxon>Spermatophyta</taxon>
        <taxon>Magnoliopsida</taxon>
        <taxon>Liliopsida</taxon>
        <taxon>Poales</taxon>
        <taxon>Poaceae</taxon>
        <taxon>PACMAD clade</taxon>
        <taxon>Arundinoideae</taxon>
        <taxon>Arundineae</taxon>
        <taxon>Arundo</taxon>
    </lineage>
</organism>